<feature type="region of interest" description="Disordered" evidence="3">
    <location>
        <begin position="3094"/>
        <end position="3117"/>
    </location>
</feature>
<dbReference type="InterPro" id="IPR011049">
    <property type="entry name" value="Serralysin-like_metalloprot_C"/>
</dbReference>
<dbReference type="NCBIfam" id="TIGR03661">
    <property type="entry name" value="T1SS_VCA0849"/>
    <property type="match status" value="1"/>
</dbReference>
<dbReference type="InterPro" id="IPR018511">
    <property type="entry name" value="Hemolysin-typ_Ca-bd_CS"/>
</dbReference>
<dbReference type="GO" id="GO:0006508">
    <property type="term" value="P:proteolysis"/>
    <property type="evidence" value="ECO:0007669"/>
    <property type="project" value="UniProtKB-KW"/>
</dbReference>
<dbReference type="InterPro" id="IPR019959">
    <property type="entry name" value="T1SS-143_rpt-cont_dom"/>
</dbReference>
<gene>
    <name evidence="5" type="ORF">CLV41_104232</name>
</gene>
<feature type="compositionally biased region" description="Low complexity" evidence="3">
    <location>
        <begin position="1791"/>
        <end position="1801"/>
    </location>
</feature>
<name>A0A2S3UVT4_9HYPH</name>
<reference evidence="5 6" key="1">
    <citation type="submission" date="2018-01" db="EMBL/GenBank/DDBJ databases">
        <title>Genomic Encyclopedia of Archaeal and Bacterial Type Strains, Phase II (KMG-II): from individual species to whole genera.</title>
        <authorList>
            <person name="Goeker M."/>
        </authorList>
    </citation>
    <scope>NUCLEOTIDE SEQUENCE [LARGE SCALE GENOMIC DNA]</scope>
    <source>
        <strain evidence="5 6">DSM 17023</strain>
    </source>
</reference>
<dbReference type="InterPro" id="IPR043824">
    <property type="entry name" value="DUF5801"/>
</dbReference>
<feature type="region of interest" description="Disordered" evidence="3">
    <location>
        <begin position="4458"/>
        <end position="4483"/>
    </location>
</feature>
<dbReference type="RefSeq" id="WP_103222586.1">
    <property type="nucleotide sequence ID" value="NZ_PPCN01000004.1"/>
</dbReference>
<evidence type="ECO:0000256" key="3">
    <source>
        <dbReference type="SAM" id="MobiDB-lite"/>
    </source>
</evidence>
<organism evidence="5 6">
    <name type="scientific">Roseibium marinum</name>
    <dbReference type="NCBI Taxonomy" id="281252"/>
    <lineage>
        <taxon>Bacteria</taxon>
        <taxon>Pseudomonadati</taxon>
        <taxon>Pseudomonadota</taxon>
        <taxon>Alphaproteobacteria</taxon>
        <taxon>Hyphomicrobiales</taxon>
        <taxon>Stappiaceae</taxon>
        <taxon>Roseibium</taxon>
    </lineage>
</organism>
<evidence type="ECO:0000313" key="5">
    <source>
        <dbReference type="EMBL" id="POF31663.1"/>
    </source>
</evidence>
<dbReference type="InterPro" id="IPR002884">
    <property type="entry name" value="P_dom"/>
</dbReference>
<dbReference type="EMBL" id="PPCN01000004">
    <property type="protein sequence ID" value="POF31663.1"/>
    <property type="molecule type" value="Genomic_DNA"/>
</dbReference>
<dbReference type="Gene3D" id="2.60.120.260">
    <property type="entry name" value="Galactose-binding domain-like"/>
    <property type="match status" value="1"/>
</dbReference>
<dbReference type="PROSITE" id="PS51829">
    <property type="entry name" value="P_HOMO_B"/>
    <property type="match status" value="1"/>
</dbReference>
<dbReference type="Gene3D" id="2.60.40.3440">
    <property type="match status" value="1"/>
</dbReference>
<dbReference type="InterPro" id="IPR001343">
    <property type="entry name" value="Hemolysn_Ca-bd"/>
</dbReference>
<feature type="compositionally biased region" description="Polar residues" evidence="3">
    <location>
        <begin position="4468"/>
        <end position="4478"/>
    </location>
</feature>
<proteinExistence type="predicted"/>
<evidence type="ECO:0000313" key="6">
    <source>
        <dbReference type="Proteomes" id="UP000236959"/>
    </source>
</evidence>
<dbReference type="PRINTS" id="PR00313">
    <property type="entry name" value="CABNDNGRPT"/>
</dbReference>
<dbReference type="SUPFAM" id="SSF49785">
    <property type="entry name" value="Galactose-binding domain-like"/>
    <property type="match status" value="1"/>
</dbReference>
<dbReference type="Pfam" id="PF01483">
    <property type="entry name" value="P_proprotein"/>
    <property type="match status" value="1"/>
</dbReference>
<keyword evidence="1" id="KW-0645">Protease</keyword>
<dbReference type="Pfam" id="PF17963">
    <property type="entry name" value="Big_9"/>
    <property type="match status" value="2"/>
</dbReference>
<dbReference type="InterPro" id="IPR008979">
    <property type="entry name" value="Galactose-bd-like_sf"/>
</dbReference>
<protein>
    <submittedName>
        <fullName evidence="5">T1SS-143 domain-containing protein</fullName>
    </submittedName>
</protein>
<dbReference type="SUPFAM" id="SSF51120">
    <property type="entry name" value="beta-Roll"/>
    <property type="match status" value="2"/>
</dbReference>
<dbReference type="NCBIfam" id="TIGR03660">
    <property type="entry name" value="T1SS_rpt_143"/>
    <property type="match status" value="3"/>
</dbReference>
<evidence type="ECO:0000256" key="2">
    <source>
        <dbReference type="ARBA" id="ARBA00022801"/>
    </source>
</evidence>
<dbReference type="Proteomes" id="UP000236959">
    <property type="component" value="Unassembled WGS sequence"/>
</dbReference>
<dbReference type="InterPro" id="IPR019960">
    <property type="entry name" value="T1SS_VCA0849"/>
</dbReference>
<feature type="region of interest" description="Disordered" evidence="3">
    <location>
        <begin position="1774"/>
        <end position="1814"/>
    </location>
</feature>
<comment type="caution">
    <text evidence="5">The sequence shown here is derived from an EMBL/GenBank/DDBJ whole genome shotgun (WGS) entry which is preliminary data.</text>
</comment>
<accession>A0A2S3UVT4</accession>
<sequence>MNEFVRIAQATTVSGTGGNEPPSDAGVTLALSRPEAQQSVVSLRLPGQLVDFRQILSEDISFIQIGDDLQMIFADGGMVIVQDFFLGDSGSQVALVGEDQVLSIGEFVSVANLQAADEIQTAAGETSNLATALGAPQGSGQNFQNTEIEGLGGGTTTLGLLGPDDLGAGGGAGTTLADGELDTVPTLVSDADSGFLDEGNLAEGNEAGEGPLVATGSLGINFGENAGPSPSLTFDTNGAGIPLDASGAPLDLSSDGIALTYTIVGNGDGGQTLTAAKEGTGEVVFTVTLAIVPDVFDGGASGATYTFTLIGNLDHLDAATDVVLPVSFSVTAEDTDGESIGTAFTVNVTDDDAVIGDAEASSVDEEGLGGNVDSGYDGDLAGSAITSSGNLAISWGADDANPTAGGGTGDRSVAFGDSQPGLEGLTSNGLAVSIAVLSDGTLVGYTGGSVPTATGDAGVVFFATLSDADSGSYAFTLVDNLDHPDADTEDDLDLTFAFTATDGDGDTASSTFTVTVDDDAPVIGAPVEFEMEAGSHESGNVDLPTIDDRAILSTIEVPAGGTIADVNVTIDLVHTFLADLEITLVSPDGTRITLITRDGSGGADGAITFDDEAAQGFDSAFPPFTGAWRPTDEALSGLDGLDQGGTWTLEIVDVGGGGTGTLRSWSLDFGPTSAASVNAIVDEDDLSGATGDLTDGNGDTEAGDDVTRTDSGLDTDGDATTVYGNLAIAWGADNANDVENGGTSAGDGDRAVTFASGTVAALTALGLTSQGEPLSYAINDPANDLLTATSEDGRVVFTVELFDTDTGSFKFDLQDALDHPGGSDENDIVLTFGYTATDSDGDTATSSFTVGVDDDVPVQGTAGTAAPVGEDGLGDANPADGSFDAVDDLSTGAVSLGIDWGADNDTRATGDTFGRTVAFSNGAATLASAGTVTAAQAGLTITGGSFTSGGVALVYEVTATDEGGQVLTAYKGSVGTGNEVFTITLDPTAANGSYTFELVGELDHDSGSDNLDIDFAFAATDADGDQAADGTASVSVEDDTPVQGTAGTAAPVGEDGLGDANATGGSFDAVDDLSTGAVSLGIDWGADNDTRATGDTFGRTVAFSNGAATLASAGTVTAAQAGLTITGGSFTSGGVALVYEVTATDEGGQVLTAYKGSVGTGNEVFTITLDPTAANGSYTFELVGELDHDSGSDNLDIDFAFAATDADGDQAADGTASVSVEDDTPVAATVKNVTVDEDDIVNLQSLGTDPWDTADDDGSTTGALDLAGPAFASGSLADAVSFGADGAASSGGFAFTSTAAADMEALELQSKGETLSFTITTVLGETFLIGYVDNGNGTFNRLFDRWVISVQLDGSGDYAVRLHDQLDHEYGDGTDSPTLVSGTGTLDQIDFGSVIQATDGDGDTMTLDGLFQVTVTDDIPAPSAWVRSGQSVRIDETFGLHSDNVFDPGSGTYDQDVVDLFTDITVTAVVDADLAGPIFARDDVIDYIANVGADENATVEMSLEIVGGDGIDSGLTTTEGEAVKLYAEGDLIVGRGETSGDPVFALHIDDDGQISIVQYQSLWHPDVSTSDEHISLTEKVSAVVTVTDADGDAVSTTVQIGANVITFDDDGPTAYSAGSRINADEASQIGTEVPGQLQFDGGADGATVTDVSLVMNGDYVRGLDLEESGAARRGNLTSNGQNITVSQSTDVNDVITVNGFLEGTATLAFQIVVQPDGGYTYEQFVAFDHPDENQTGSDDRLALRLRFTVTDGDGDTDSAAALIRIADDGPAIGAIADGTVDEDGLTDGNDDNQSGDAADANADGDSDETTFTGDLGIDWGVDDYDTDGAAGIDDGNGRSLTFDTGLDGATPVGLESSGEQVLYTLSNGGTLLTATKAVSGTTVFTVALDDDGTGSYTFTLVDALDHPDGTTEDDINLDFDFVATDSDGDTATDSFTVTVDDDSADARWAGSHIAVDEATDLSTTVVPGQLQFFPGADGATVTAASMGTGGGFVRRFDQEEPAGSQRGDLLVGGERVTQSVTTDPVTKIITIDGTTEGTGAPVFQIVIQPDGSYTYEQFAAFDHPDENETGAEDIIALRIDFTVTDGDGDTDSAGAYIRVSDDGPVQTGDGNHNVGMDEDDISVNGVIQGAGTDGTGPTQFTGNIGKVDFGADGFGSVTFSGVFQVPNELGNTLAANDTVGADSGLTSDDRAVYFRLVEDGQKIEAYVRAEDNGGTEEVIFDATLNGTDRGYTVNLYGNIDHQPGSAGRGNGQSINFDVRATDGDGDYVDVNLSLRITDDAPVQTGDGNHNVGMDEDDIPVNGVIQGAGTDGTGPTQFTGNIGKVDFGADGFGSVTFSGVFQVPNELGNTLAANDTVGADSGLTSDDRAVYFRLVEDGQKIEAYVRAEDNGGTEEVIFDATLNGTDRGYTVNLYGNIDHQPGSAGRGLAQSINFDVRATDGDGDYVDVNLSLRITDDAPETPHALRWASVDEAVTTSGTATGTYTFDVDYGADGAGDSKFDGYLKLDIGPGLAGNVTFDLTDPSVHQTPKLTSDGRVITFELVDDTTIRGYISDVDNGGGGVVEVLEITLSDTKVTFDLFEELDHVAAQDGSPIDGLVFDTGISFYDGDDDLLSVKLRTTVTDDGPVLAQTYRSVTVDEADISDSGSNSFNVDFGADGFGSTNFTGTVRLNIGPGTAGNVSIDLAGGPNSTSGLTSGGEPVTFELSADGQTILGFVDNGGVGDVEIIRLTLAAGDTGAIAELLGPLDHIALNGSGEIAGLRIDAQVAIADGDGDVVNGFFRVNVDDDTPTATPSTTVWVDDEDVPGADGNPGGVGDKTDAPLNLTGMLNHSFGADSDGASISWLDTSSATVPGLGFTYEVADGGATLLIRQNGTLVMTAKVVQETGHFTIIQEAPVSHPIGNDENEVTFQLRYEVTDGDGDTAQSYLWVNVDDDTPTASPSTTVWVDDEDVPGADGNPGGVGDKTDAPLNLTGMLNHSFGADSDGASISWLDTSSATVPGLGFTYEVADGGATLLIRQNGTLVMTAKVVQETGHFTIIQEAPVSHPIGNDENEVTFQLRYEVKDGDGDTAQSYLWVNVDDDTPVIGTANTTVQLDDENVGTDGNAGVGTDPEGTTPDETQDTDLTGTLAHLYGADGAGSLLLTGVDTLTSTPTTAEESFYYGVNAAGTLLTIYQIQSSVAVAVLSVTLDGETSGDYTVEQLAPIDHPDGSSENNVSFDVTYRVTDLDGDTIDGTLPINVDDDSPVANDDTTATSEDTAVLIDVFANDLAGADGVDLSTDVAVASGASNGSVSYNNNGTFTYTPNGGYAGADSFTYTITDADGDQSIATVNITVSAVDDGEATVTITGTAAEGSTLTANFGDDDPDGAASGVAYQWQRDGADIVGATGTTYDLVADDVGAKITVEVAYTDGQGFSENIESPQTDTVTALNAAPVLALNDIAAGATAFDDFSSGNYSGGSGWNGNWNEIDPGSQNDIRISSGRLRFDDSTDGGESISRAIDLSGMSTATLSFDYRGDDLDFGENVQIQAWNGSSWDTLGTLGGDSGGNFSIGLSSAQIGAHTQIRFLAQGNWESSENFYIDNVSVTNLAKVSSTDFVTSYTEGDAAVSVAAAGPTITDDNTILQSATIHLTNAQAGDILNTSGVTGVTVDGSSTATSVVLTGNASLEVYQAAIQAITFANTNDDADTTTPRTVEVSVTDIGGLTSNTATAEITFLPVNDGNASVGITGTAKEGSTLTANFGDDDPDGAASGVTYQWQRGGADIDGATGSTYDLVAADVGAKITVEVAYTDGQGFSENIESAQTDTVTTLNAAPTPGDDIVLKNFGGTAFNIPEWAFLLNDTDPEGDPLDVSGVSNVSSLDSVNHTAGSGPNGYVRIDGDNGSGLDGTFQYAASDGTTSTNATVTVVQDNNSITGSSADEIFAGDNDGDTFTGGGGKDAFFAGGGNDTIRGDQDDHVFDGGSGNDTLEVGANFTSTSDAQIVQVETVELTSAATLDLSNQSEGFKILGSSGNDTIVGGSGNDIINGQEGTDSFTGNGGADQFRLVYNTGTKTIVDYTDGTDKIGFLDTGPFVAPGSVNFKNTEGTAGGASLNSSDFKTASSIANMSSNFDYDVVRITTAQTTDQIQNDDPGSYTRVNNYVIVFNSDTGKGEIWFDVNWASTSGRYHVATLNNITSVAQLNNITASDIVVYSSAYDPIALDLNGDGVDLSATTGFDIDADGDLDQIGWTGPEDGLLVMDLDGSGKIEDGSELFSEVFNGGSFANSLEALASLDDNGDGVIDANDAAFSEIKVWRDGNSDGVTQEGELLSLIEQGIEAINLETAEVNQSVNGNTVFAEGTYTKSDGGTGTYVGVNLGAANDDEVDSEDTTRQSAALAAGAALIVYAASSAEVAAGLSEVRIDGTPLHGEVTVADDFTVTYTSMDGFEGADAVEISLVFADGSIVSRSVELEVLAEEVAVTGSSTGAAADIPDTGTDTAETSGSDVSGPAPELAARVTSSFITGDDGDNVLMGTDGDDILAGGLGADLLTGGAGADTFVLSSLAEADIITDYNFDEGDRIDLGSLLDSAFNPGADESTLVRATESPDGSVTIEVDLDGSDAGHDWMAAATLQDHASMGETIRIVMDQDGTEVDIAVNVA</sequence>
<dbReference type="Pfam" id="PF00353">
    <property type="entry name" value="HemolysinCabind"/>
    <property type="match status" value="3"/>
</dbReference>
<feature type="compositionally biased region" description="Acidic residues" evidence="3">
    <location>
        <begin position="1779"/>
        <end position="1790"/>
    </location>
</feature>
<evidence type="ECO:0000259" key="4">
    <source>
        <dbReference type="PROSITE" id="PS51829"/>
    </source>
</evidence>
<keyword evidence="6" id="KW-1185">Reference proteome</keyword>
<evidence type="ECO:0000256" key="1">
    <source>
        <dbReference type="ARBA" id="ARBA00022670"/>
    </source>
</evidence>
<feature type="region of interest" description="Disordered" evidence="3">
    <location>
        <begin position="686"/>
        <end position="713"/>
    </location>
</feature>
<feature type="region of interest" description="Disordered" evidence="3">
    <location>
        <begin position="1027"/>
        <end position="1055"/>
    </location>
</feature>
<dbReference type="Gene3D" id="2.60.40.2700">
    <property type="match status" value="2"/>
</dbReference>
<feature type="domain" description="P/Homo B" evidence="4">
    <location>
        <begin position="524"/>
        <end position="675"/>
    </location>
</feature>
<dbReference type="OrthoDB" id="7759198at2"/>
<dbReference type="GO" id="GO:0005509">
    <property type="term" value="F:calcium ion binding"/>
    <property type="evidence" value="ECO:0007669"/>
    <property type="project" value="InterPro"/>
</dbReference>
<dbReference type="Pfam" id="PF19116">
    <property type="entry name" value="DUF5801"/>
    <property type="match status" value="3"/>
</dbReference>
<keyword evidence="2" id="KW-0378">Hydrolase</keyword>
<dbReference type="GO" id="GO:0004252">
    <property type="term" value="F:serine-type endopeptidase activity"/>
    <property type="evidence" value="ECO:0007669"/>
    <property type="project" value="InterPro"/>
</dbReference>
<dbReference type="PROSITE" id="PS00330">
    <property type="entry name" value="HEMOLYSIN_CALCIUM"/>
    <property type="match status" value="1"/>
</dbReference>